<evidence type="ECO:0000313" key="2">
    <source>
        <dbReference type="Proteomes" id="UP001157502"/>
    </source>
</evidence>
<comment type="caution">
    <text evidence="1">The sequence shown here is derived from an EMBL/GenBank/DDBJ whole genome shotgun (WGS) entry which is preliminary data.</text>
</comment>
<evidence type="ECO:0000313" key="1">
    <source>
        <dbReference type="EMBL" id="KAJ8008907.1"/>
    </source>
</evidence>
<name>A0ACC2GZI6_DALPE</name>
<dbReference type="EMBL" id="CM055734">
    <property type="protein sequence ID" value="KAJ8008907.1"/>
    <property type="molecule type" value="Genomic_DNA"/>
</dbReference>
<gene>
    <name evidence="1" type="ORF">DPEC_G00083300</name>
</gene>
<proteinExistence type="predicted"/>
<dbReference type="Proteomes" id="UP001157502">
    <property type="component" value="Chromosome 7"/>
</dbReference>
<reference evidence="1" key="1">
    <citation type="submission" date="2021-05" db="EMBL/GenBank/DDBJ databases">
        <authorList>
            <person name="Pan Q."/>
            <person name="Jouanno E."/>
            <person name="Zahm M."/>
            <person name="Klopp C."/>
            <person name="Cabau C."/>
            <person name="Louis A."/>
            <person name="Berthelot C."/>
            <person name="Parey E."/>
            <person name="Roest Crollius H."/>
            <person name="Montfort J."/>
            <person name="Robinson-Rechavi M."/>
            <person name="Bouchez O."/>
            <person name="Lampietro C."/>
            <person name="Lopez Roques C."/>
            <person name="Donnadieu C."/>
            <person name="Postlethwait J."/>
            <person name="Bobe J."/>
            <person name="Dillon D."/>
            <person name="Chandos A."/>
            <person name="von Hippel F."/>
            <person name="Guiguen Y."/>
        </authorList>
    </citation>
    <scope>NUCLEOTIDE SEQUENCE</scope>
    <source>
        <strain evidence="1">YG-Jan2019</strain>
    </source>
</reference>
<keyword evidence="2" id="KW-1185">Reference proteome</keyword>
<protein>
    <submittedName>
        <fullName evidence="1">Uncharacterized protein</fullName>
    </submittedName>
</protein>
<sequence length="99" mass="11055">MVIKTRHLGFLGHWDDVGVRLACDRLKMPGQLVGAIWTEGPYRPWRPPRERDSTQLSGAGRALQDVTMLSALKRVWSVLSSSGLIRLFSSSLRCSLHAP</sequence>
<organism evidence="1 2">
    <name type="scientific">Dallia pectoralis</name>
    <name type="common">Alaska blackfish</name>
    <dbReference type="NCBI Taxonomy" id="75939"/>
    <lineage>
        <taxon>Eukaryota</taxon>
        <taxon>Metazoa</taxon>
        <taxon>Chordata</taxon>
        <taxon>Craniata</taxon>
        <taxon>Vertebrata</taxon>
        <taxon>Euteleostomi</taxon>
        <taxon>Actinopterygii</taxon>
        <taxon>Neopterygii</taxon>
        <taxon>Teleostei</taxon>
        <taxon>Protacanthopterygii</taxon>
        <taxon>Esociformes</taxon>
        <taxon>Umbridae</taxon>
        <taxon>Dallia</taxon>
    </lineage>
</organism>
<accession>A0ACC2GZI6</accession>